<evidence type="ECO:0000256" key="1">
    <source>
        <dbReference type="SAM" id="SignalP"/>
    </source>
</evidence>
<dbReference type="Proteomes" id="UP001165489">
    <property type="component" value="Unassembled WGS sequence"/>
</dbReference>
<evidence type="ECO:0000313" key="2">
    <source>
        <dbReference type="EMBL" id="MCH7408676.1"/>
    </source>
</evidence>
<gene>
    <name evidence="2" type="ORF">MM239_04660</name>
</gene>
<feature type="signal peptide" evidence="1">
    <location>
        <begin position="1"/>
        <end position="21"/>
    </location>
</feature>
<comment type="caution">
    <text evidence="2">The sequence shown here is derived from an EMBL/GenBank/DDBJ whole genome shotgun (WGS) entry which is preliminary data.</text>
</comment>
<dbReference type="EMBL" id="JAKZGP010000007">
    <property type="protein sequence ID" value="MCH7408676.1"/>
    <property type="molecule type" value="Genomic_DNA"/>
</dbReference>
<accession>A0ABS9UWX0</accession>
<evidence type="ECO:0000313" key="3">
    <source>
        <dbReference type="Proteomes" id="UP001165489"/>
    </source>
</evidence>
<organism evidence="2 3">
    <name type="scientific">Belliella filtrata</name>
    <dbReference type="NCBI Taxonomy" id="2923435"/>
    <lineage>
        <taxon>Bacteria</taxon>
        <taxon>Pseudomonadati</taxon>
        <taxon>Bacteroidota</taxon>
        <taxon>Cytophagia</taxon>
        <taxon>Cytophagales</taxon>
        <taxon>Cyclobacteriaceae</taxon>
        <taxon>Belliella</taxon>
    </lineage>
</organism>
<dbReference type="RefSeq" id="WP_241347015.1">
    <property type="nucleotide sequence ID" value="NZ_JAKZGP010000007.1"/>
</dbReference>
<evidence type="ECO:0008006" key="4">
    <source>
        <dbReference type="Google" id="ProtNLM"/>
    </source>
</evidence>
<proteinExistence type="predicted"/>
<reference evidence="2" key="1">
    <citation type="submission" date="2022-03" db="EMBL/GenBank/DDBJ databases">
        <title>De novo assembled genomes of Belliella spp. (Cyclobacteriaceae) strains.</title>
        <authorList>
            <person name="Szabo A."/>
            <person name="Korponai K."/>
            <person name="Felfoldi T."/>
        </authorList>
    </citation>
    <scope>NUCLEOTIDE SEQUENCE</scope>
    <source>
        <strain evidence="2">DSM 111904</strain>
    </source>
</reference>
<protein>
    <recommendedName>
        <fullName evidence="4">TonB protein C-terminal</fullName>
    </recommendedName>
</protein>
<name>A0ABS9UWX0_9BACT</name>
<keyword evidence="3" id="KW-1185">Reference proteome</keyword>
<feature type="chain" id="PRO_5046702060" description="TonB protein C-terminal" evidence="1">
    <location>
        <begin position="22"/>
        <end position="157"/>
    </location>
</feature>
<sequence>MKFVLPAFIAIFMFTAVVGQANTNFNDDKKGDELFSKGINLIPVLKVLKDEKSRDAENVSSEEDFGCAWEWPAHTSELLASYIPFLFRTKQSAMLDEVRIVLNVNNQGKLTGYQMLTDSDKGLEQRVGHVLRKLPKCTPIPGYANYDAVDFELVIKK</sequence>
<keyword evidence="1" id="KW-0732">Signal</keyword>